<accession>B0DKG5</accession>
<dbReference type="Proteomes" id="UP000001194">
    <property type="component" value="Unassembled WGS sequence"/>
</dbReference>
<evidence type="ECO:0000256" key="1">
    <source>
        <dbReference type="ARBA" id="ARBA00004370"/>
    </source>
</evidence>
<name>B0DKG5_LACBS</name>
<evidence type="ECO:0000256" key="3">
    <source>
        <dbReference type="ARBA" id="ARBA00022989"/>
    </source>
</evidence>
<dbReference type="HOGENOM" id="CLU_1704523_0_0_1"/>
<dbReference type="SUPFAM" id="SSF103506">
    <property type="entry name" value="Mitochondrial carrier"/>
    <property type="match status" value="1"/>
</dbReference>
<protein>
    <submittedName>
        <fullName evidence="5">Predicted protein</fullName>
    </submittedName>
</protein>
<keyword evidence="2" id="KW-0812">Transmembrane</keyword>
<reference evidence="5 6" key="1">
    <citation type="journal article" date="2008" name="Nature">
        <title>The genome of Laccaria bicolor provides insights into mycorrhizal symbiosis.</title>
        <authorList>
            <person name="Martin F."/>
            <person name="Aerts A."/>
            <person name="Ahren D."/>
            <person name="Brun A."/>
            <person name="Danchin E.G.J."/>
            <person name="Duchaussoy F."/>
            <person name="Gibon J."/>
            <person name="Kohler A."/>
            <person name="Lindquist E."/>
            <person name="Pereda V."/>
            <person name="Salamov A."/>
            <person name="Shapiro H.J."/>
            <person name="Wuyts J."/>
            <person name="Blaudez D."/>
            <person name="Buee M."/>
            <person name="Brokstein P."/>
            <person name="Canbaeck B."/>
            <person name="Cohen D."/>
            <person name="Courty P.E."/>
            <person name="Coutinho P.M."/>
            <person name="Delaruelle C."/>
            <person name="Detter J.C."/>
            <person name="Deveau A."/>
            <person name="DiFazio S."/>
            <person name="Duplessis S."/>
            <person name="Fraissinet-Tachet L."/>
            <person name="Lucic E."/>
            <person name="Frey-Klett P."/>
            <person name="Fourrey C."/>
            <person name="Feussner I."/>
            <person name="Gay G."/>
            <person name="Grimwood J."/>
            <person name="Hoegger P.J."/>
            <person name="Jain P."/>
            <person name="Kilaru S."/>
            <person name="Labbe J."/>
            <person name="Lin Y.C."/>
            <person name="Legue V."/>
            <person name="Le Tacon F."/>
            <person name="Marmeisse R."/>
            <person name="Melayah D."/>
            <person name="Montanini B."/>
            <person name="Muratet M."/>
            <person name="Nehls U."/>
            <person name="Niculita-Hirzel H."/>
            <person name="Oudot-Le Secq M.P."/>
            <person name="Peter M."/>
            <person name="Quesneville H."/>
            <person name="Rajashekar B."/>
            <person name="Reich M."/>
            <person name="Rouhier N."/>
            <person name="Schmutz J."/>
            <person name="Yin T."/>
            <person name="Chalot M."/>
            <person name="Henrissat B."/>
            <person name="Kuees U."/>
            <person name="Lucas S."/>
            <person name="Van de Peer Y."/>
            <person name="Podila G.K."/>
            <person name="Polle A."/>
            <person name="Pukkila P.J."/>
            <person name="Richardson P.M."/>
            <person name="Rouze P."/>
            <person name="Sanders I.R."/>
            <person name="Stajich J.E."/>
            <person name="Tunlid A."/>
            <person name="Tuskan G."/>
            <person name="Grigoriev I.V."/>
        </authorList>
    </citation>
    <scope>NUCLEOTIDE SEQUENCE [LARGE SCALE GENOMIC DNA]</scope>
    <source>
        <strain evidence="6">S238N-H82 / ATCC MYA-4686</strain>
    </source>
</reference>
<evidence type="ECO:0000256" key="4">
    <source>
        <dbReference type="ARBA" id="ARBA00023136"/>
    </source>
</evidence>
<dbReference type="InParanoid" id="B0DKG5"/>
<keyword evidence="6" id="KW-1185">Reference proteome</keyword>
<dbReference type="STRING" id="486041.B0DKG5"/>
<organism evidence="6">
    <name type="scientific">Laccaria bicolor (strain S238N-H82 / ATCC MYA-4686)</name>
    <name type="common">Bicoloured deceiver</name>
    <name type="synonym">Laccaria laccata var. bicolor</name>
    <dbReference type="NCBI Taxonomy" id="486041"/>
    <lineage>
        <taxon>Eukaryota</taxon>
        <taxon>Fungi</taxon>
        <taxon>Dikarya</taxon>
        <taxon>Basidiomycota</taxon>
        <taxon>Agaricomycotina</taxon>
        <taxon>Agaricomycetes</taxon>
        <taxon>Agaricomycetidae</taxon>
        <taxon>Agaricales</taxon>
        <taxon>Agaricineae</taxon>
        <taxon>Hydnangiaceae</taxon>
        <taxon>Laccaria</taxon>
    </lineage>
</organism>
<evidence type="ECO:0000313" key="5">
    <source>
        <dbReference type="EMBL" id="EDR04942.1"/>
    </source>
</evidence>
<dbReference type="AlphaFoldDB" id="B0DKG5"/>
<dbReference type="OrthoDB" id="10266426at2759"/>
<dbReference type="RefSeq" id="XP_001884332.1">
    <property type="nucleotide sequence ID" value="XM_001884297.1"/>
</dbReference>
<dbReference type="EMBL" id="DS547115">
    <property type="protein sequence ID" value="EDR04942.1"/>
    <property type="molecule type" value="Genomic_DNA"/>
</dbReference>
<keyword evidence="4" id="KW-0472">Membrane</keyword>
<proteinExistence type="predicted"/>
<comment type="subcellular location">
    <subcellularLocation>
        <location evidence="1">Membrane</location>
    </subcellularLocation>
</comment>
<evidence type="ECO:0000313" key="6">
    <source>
        <dbReference type="Proteomes" id="UP000001194"/>
    </source>
</evidence>
<evidence type="ECO:0000256" key="2">
    <source>
        <dbReference type="ARBA" id="ARBA00022692"/>
    </source>
</evidence>
<dbReference type="KEGG" id="lbc:LACBIDRAFT_303841"/>
<keyword evidence="3" id="KW-1133">Transmembrane helix</keyword>
<dbReference type="InterPro" id="IPR023395">
    <property type="entry name" value="MCP_dom_sf"/>
</dbReference>
<gene>
    <name evidence="5" type="ORF">LACBIDRAFT_303841</name>
</gene>
<dbReference type="GeneID" id="6080027"/>
<dbReference type="GO" id="GO:0016020">
    <property type="term" value="C:membrane"/>
    <property type="evidence" value="ECO:0007669"/>
    <property type="project" value="UniProtKB-SubCell"/>
</dbReference>
<sequence length="154" mass="17709">MIGEVRRHPRGLWTYVFAAGAERGFGTAELSRDCRDGKNDPEEGFRGLYRGLGPTILPPYVGHMFRRLRWDQEYFGELPPGTRERLYPAAQVKGYQPIMREHPWSPHILSAASTICTDPLWAIKMRFMTQLPGDIRIVLAVWMSGRVMGTLERY</sequence>